<keyword evidence="5" id="KW-1185">Reference proteome</keyword>
<organism evidence="4 5">
    <name type="scientific">Sphingomonas naphthae</name>
    <dbReference type="NCBI Taxonomy" id="1813468"/>
    <lineage>
        <taxon>Bacteria</taxon>
        <taxon>Pseudomonadati</taxon>
        <taxon>Pseudomonadota</taxon>
        <taxon>Alphaproteobacteria</taxon>
        <taxon>Sphingomonadales</taxon>
        <taxon>Sphingomonadaceae</taxon>
        <taxon>Sphingomonas</taxon>
    </lineage>
</organism>
<feature type="signal peptide" evidence="2">
    <location>
        <begin position="1"/>
        <end position="23"/>
    </location>
</feature>
<proteinExistence type="predicted"/>
<feature type="chain" id="PRO_5046094296" evidence="2">
    <location>
        <begin position="24"/>
        <end position="500"/>
    </location>
</feature>
<protein>
    <submittedName>
        <fullName evidence="4">CRTAC1 family protein</fullName>
    </submittedName>
</protein>
<dbReference type="Gene3D" id="2.130.10.130">
    <property type="entry name" value="Integrin alpha, N-terminal"/>
    <property type="match status" value="1"/>
</dbReference>
<evidence type="ECO:0000313" key="5">
    <source>
        <dbReference type="Proteomes" id="UP001220395"/>
    </source>
</evidence>
<dbReference type="PANTHER" id="PTHR16026:SF0">
    <property type="entry name" value="CARTILAGE ACIDIC PROTEIN 1"/>
    <property type="match status" value="1"/>
</dbReference>
<accession>A0ABY7TNY0</accession>
<dbReference type="SUPFAM" id="SSF69318">
    <property type="entry name" value="Integrin alpha N-terminal domain"/>
    <property type="match status" value="1"/>
</dbReference>
<dbReference type="InterPro" id="IPR011519">
    <property type="entry name" value="UnbV_ASPIC"/>
</dbReference>
<name>A0ABY7TNY0_9SPHN</name>
<evidence type="ECO:0000313" key="4">
    <source>
        <dbReference type="EMBL" id="WCT74411.1"/>
    </source>
</evidence>
<evidence type="ECO:0000256" key="1">
    <source>
        <dbReference type="ARBA" id="ARBA00022729"/>
    </source>
</evidence>
<dbReference type="Pfam" id="PF13517">
    <property type="entry name" value="FG-GAP_3"/>
    <property type="match status" value="3"/>
</dbReference>
<evidence type="ECO:0000256" key="2">
    <source>
        <dbReference type="SAM" id="SignalP"/>
    </source>
</evidence>
<dbReference type="InterPro" id="IPR027039">
    <property type="entry name" value="Crtac1"/>
</dbReference>
<gene>
    <name evidence="4" type="ORF">PQ455_04050</name>
</gene>
<dbReference type="EMBL" id="CP117411">
    <property type="protein sequence ID" value="WCT74411.1"/>
    <property type="molecule type" value="Genomic_DNA"/>
</dbReference>
<dbReference type="InterPro" id="IPR013517">
    <property type="entry name" value="FG-GAP"/>
</dbReference>
<keyword evidence="1 2" id="KW-0732">Signal</keyword>
<evidence type="ECO:0000259" key="3">
    <source>
        <dbReference type="Pfam" id="PF07593"/>
    </source>
</evidence>
<dbReference type="InterPro" id="IPR028994">
    <property type="entry name" value="Integrin_alpha_N"/>
</dbReference>
<dbReference type="Proteomes" id="UP001220395">
    <property type="component" value="Chromosome"/>
</dbReference>
<dbReference type="PANTHER" id="PTHR16026">
    <property type="entry name" value="CARTILAGE ACIDIC PROTEIN 1"/>
    <property type="match status" value="1"/>
</dbReference>
<reference evidence="4 5" key="1">
    <citation type="submission" date="2023-02" db="EMBL/GenBank/DDBJ databases">
        <title>Genome sequence of Sphingomonas naphthae.</title>
        <authorList>
            <person name="Kim S."/>
            <person name="Heo J."/>
            <person name="Kwon S.-W."/>
        </authorList>
    </citation>
    <scope>NUCLEOTIDE SEQUENCE [LARGE SCALE GENOMIC DNA]</scope>
    <source>
        <strain evidence="4 5">KACC 18716</strain>
    </source>
</reference>
<dbReference type="RefSeq" id="WP_273689423.1">
    <property type="nucleotide sequence ID" value="NZ_CP117411.1"/>
</dbReference>
<sequence length="500" mass="53446">MHSTRRLLASLLLSACMATPGLAQTPAPLPFEAIQPADFAVVPGGNSISNAWADFDNDGDLDLAVSLKTGEVRLYRNDKGKFVSVGTAMGLPQKGGFEVRGLSWGDYDGDGWVDLLAGPNDPKNPTRVYHNDKGKGFTEVAAKIGLSFSGRSSRQSSWLDYDNDGDLDLFVTDRIGKNRLFRNDGGSFVEVMAGSPLNVFKSTVGACWLDYDKDGDLDLFLANQSGATDSFFRNDGATFVDVAPALGMDSPGRAKDEGGVGCAVGDYDNDGNLDIFEPNYGRNKLWHNNGDGTFTDVAKQLGVDTENHAVGAAWGDYDNDGLLDLFVTSYVGPRDQQVPKDALFHNEGARGFVNVAAGTLIDVADHGVQWVDYDKDGGLDLSVTDNYGPTGGHPLFRNTLPAAGKRSLAIQVTDAKGIINRFGAEVRLFDTAGKIVATRQVSTGGGYNSQSTGPLVFGLTSMAPVKVEVTFMSAKGRKVQTIAKVDPKAYRGKVLTVKEK</sequence>
<dbReference type="Pfam" id="PF07593">
    <property type="entry name" value="UnbV_ASPIC"/>
    <property type="match status" value="1"/>
</dbReference>
<feature type="domain" description="ASPIC/UnbV" evidence="3">
    <location>
        <begin position="423"/>
        <end position="486"/>
    </location>
</feature>